<dbReference type="Proteomes" id="UP000268162">
    <property type="component" value="Unassembled WGS sequence"/>
</dbReference>
<feature type="non-terminal residue" evidence="6">
    <location>
        <position position="1"/>
    </location>
</feature>
<dbReference type="AlphaFoldDB" id="A0A4P9ZSE7"/>
<feature type="region of interest" description="Disordered" evidence="4">
    <location>
        <begin position="66"/>
        <end position="147"/>
    </location>
</feature>
<feature type="domain" description="MI" evidence="5">
    <location>
        <begin position="486"/>
        <end position="640"/>
    </location>
</feature>
<dbReference type="GO" id="GO:0042274">
    <property type="term" value="P:ribosomal small subunit biogenesis"/>
    <property type="evidence" value="ECO:0007669"/>
    <property type="project" value="TreeGrafter"/>
</dbReference>
<evidence type="ECO:0000313" key="7">
    <source>
        <dbReference type="Proteomes" id="UP000268162"/>
    </source>
</evidence>
<dbReference type="GO" id="GO:0003723">
    <property type="term" value="F:RNA binding"/>
    <property type="evidence" value="ECO:0007669"/>
    <property type="project" value="InterPro"/>
</dbReference>
<dbReference type="PANTHER" id="PTHR18034">
    <property type="entry name" value="CELL CYCLE CONTROL PROTEIN CWF22-RELATED"/>
    <property type="match status" value="1"/>
</dbReference>
<keyword evidence="7" id="KW-1185">Reference proteome</keyword>
<dbReference type="PANTHER" id="PTHR18034:SF4">
    <property type="entry name" value="NUCLEOLAR MIF4G DOMAIN-CONTAINING PROTEIN 1"/>
    <property type="match status" value="1"/>
</dbReference>
<evidence type="ECO:0000313" key="6">
    <source>
        <dbReference type="EMBL" id="RKP36118.1"/>
    </source>
</evidence>
<evidence type="ECO:0000256" key="4">
    <source>
        <dbReference type="SAM" id="MobiDB-lite"/>
    </source>
</evidence>
<accession>A0A4P9ZSE7</accession>
<gene>
    <name evidence="6" type="ORF">BJ085DRAFT_19189</name>
</gene>
<dbReference type="Pfam" id="PF02847">
    <property type="entry name" value="MA3"/>
    <property type="match status" value="1"/>
</dbReference>
<dbReference type="PROSITE" id="PS51366">
    <property type="entry name" value="MI"/>
    <property type="match status" value="1"/>
</dbReference>
<evidence type="ECO:0000256" key="2">
    <source>
        <dbReference type="ARBA" id="ARBA00006856"/>
    </source>
</evidence>
<dbReference type="EMBL" id="ML002716">
    <property type="protein sequence ID" value="RKP36118.1"/>
    <property type="molecule type" value="Genomic_DNA"/>
</dbReference>
<dbReference type="InterPro" id="IPR003891">
    <property type="entry name" value="Initiation_fac_eIF4g_MI"/>
</dbReference>
<dbReference type="InterPro" id="IPR016024">
    <property type="entry name" value="ARM-type_fold"/>
</dbReference>
<proteinExistence type="inferred from homology"/>
<feature type="compositionally biased region" description="Acidic residues" evidence="4">
    <location>
        <begin position="70"/>
        <end position="98"/>
    </location>
</feature>
<dbReference type="GO" id="GO:0005730">
    <property type="term" value="C:nucleolus"/>
    <property type="evidence" value="ECO:0007669"/>
    <property type="project" value="UniProtKB-SubCell"/>
</dbReference>
<organism evidence="6 7">
    <name type="scientific">Dimargaris cristalligena</name>
    <dbReference type="NCBI Taxonomy" id="215637"/>
    <lineage>
        <taxon>Eukaryota</taxon>
        <taxon>Fungi</taxon>
        <taxon>Fungi incertae sedis</taxon>
        <taxon>Zoopagomycota</taxon>
        <taxon>Kickxellomycotina</taxon>
        <taxon>Dimargaritomycetes</taxon>
        <taxon>Dimargaritales</taxon>
        <taxon>Dimargaritaceae</taxon>
        <taxon>Dimargaris</taxon>
    </lineage>
</organism>
<name>A0A4P9ZSE7_9FUNG</name>
<dbReference type="STRING" id="215637.A0A4P9ZSE7"/>
<reference evidence="7" key="1">
    <citation type="journal article" date="2018" name="Nat. Microbiol.">
        <title>Leveraging single-cell genomics to expand the fungal tree of life.</title>
        <authorList>
            <person name="Ahrendt S.R."/>
            <person name="Quandt C.A."/>
            <person name="Ciobanu D."/>
            <person name="Clum A."/>
            <person name="Salamov A."/>
            <person name="Andreopoulos B."/>
            <person name="Cheng J.F."/>
            <person name="Woyke T."/>
            <person name="Pelin A."/>
            <person name="Henrissat B."/>
            <person name="Reynolds N.K."/>
            <person name="Benny G.L."/>
            <person name="Smith M.E."/>
            <person name="James T.Y."/>
            <person name="Grigoriev I.V."/>
        </authorList>
    </citation>
    <scope>NUCLEOTIDE SEQUENCE [LARGE SCALE GENOMIC DNA]</scope>
    <source>
        <strain evidence="7">RSA 468</strain>
    </source>
</reference>
<evidence type="ECO:0000259" key="5">
    <source>
        <dbReference type="PROSITE" id="PS51366"/>
    </source>
</evidence>
<dbReference type="InterPro" id="IPR050781">
    <property type="entry name" value="CWC22_splicing_factor"/>
</dbReference>
<comment type="similarity">
    <text evidence="2">Belongs to the CWC22 family.</text>
</comment>
<dbReference type="SMART" id="SM00544">
    <property type="entry name" value="MA3"/>
    <property type="match status" value="1"/>
</dbReference>
<protein>
    <submittedName>
        <fullName evidence="6">Armadillo-type protein</fullName>
    </submittedName>
</protein>
<feature type="compositionally biased region" description="Acidic residues" evidence="4">
    <location>
        <begin position="110"/>
        <end position="119"/>
    </location>
</feature>
<evidence type="ECO:0000256" key="1">
    <source>
        <dbReference type="ARBA" id="ARBA00004604"/>
    </source>
</evidence>
<evidence type="ECO:0000256" key="3">
    <source>
        <dbReference type="ARBA" id="ARBA00023242"/>
    </source>
</evidence>
<dbReference type="InterPro" id="IPR003890">
    <property type="entry name" value="MIF4G-like_typ-3"/>
</dbReference>
<dbReference type="Pfam" id="PF02854">
    <property type="entry name" value="MIF4G"/>
    <property type="match status" value="1"/>
</dbReference>
<sequence>DREDQEMRFLESQLGIRKTGKKNLPSFLQRDGLDFLLEDLNADDGLDMYGVESEGEEEGETWDQALNELEGGESDDYEDDDDDELDSEDGGFGEEEADLAVGEGSSDIEVSQDESESVSDVESKSSMPAKSKSRILNKPTSESGETIKSENRYVPPHLRKSLGRDNERTMKLRKHFQGLLNKLNESNIETILHDVEALYKKYSRGEVTAVFTTMVIQSVTSQAILLDSFLTLNAAFVSAIHRIIGTEATAHFIQEAMELFDKNYEQVIQTVANSGTDDDDSYDTVSKECTNLVALIGELYNFQVIAHPLIFDLAAVLSADITEINVELLLKLIKIAGHQLRQDDPARLKETIVSVNAAVAKLPQEKLNARTKFLLDVFTQLRTNRLRDPRSTRAESQARLKKFLGNLSAKRGHRGETLRVSLDDIRSVDTKGKWWLVGASWAGHDHGNTAGQSEAESKQEKSAPVVEAVITEELLNLARRQGMNTDSRRSIFATIMTSEDYADAYNQLLLLGLKRDQEREIVRVILHCCRAEPVFNPYYAVLAQTFCNKESKFKTTFQFLLWDSLRQFGERDVGGLSRQAYDQEGEEGDDGFGISAGGGRRRGGKPEDTPLHQVVNLARLYAYLISHQSLTLLILKSLNFTSLQPNTHIFLQILFLHLFWPYRAKSRSDYRGLLDMFGRVSTNNAALGQGLLFYIHTYLRKSKLPKSDEERAVLQWGCKTAKEIIETSTPNDMSGL</sequence>
<dbReference type="Gene3D" id="1.25.40.180">
    <property type="match status" value="1"/>
</dbReference>
<feature type="region of interest" description="Disordered" evidence="4">
    <location>
        <begin position="583"/>
        <end position="608"/>
    </location>
</feature>
<keyword evidence="3" id="KW-0539">Nucleus</keyword>
<comment type="subcellular location">
    <subcellularLocation>
        <location evidence="1">Nucleus</location>
        <location evidence="1">Nucleolus</location>
    </subcellularLocation>
</comment>
<dbReference type="SUPFAM" id="SSF48371">
    <property type="entry name" value="ARM repeat"/>
    <property type="match status" value="1"/>
</dbReference>
<dbReference type="SMART" id="SM00543">
    <property type="entry name" value="MIF4G"/>
    <property type="match status" value="1"/>
</dbReference>